<feature type="transmembrane region" description="Helical" evidence="13">
    <location>
        <begin position="135"/>
        <end position="159"/>
    </location>
</feature>
<comment type="similarity">
    <text evidence="3">Belongs to the peptidase M50B family.</text>
</comment>
<accession>A0A841L7Q0</accession>
<proteinExistence type="inferred from homology"/>
<reference evidence="15 16" key="1">
    <citation type="submission" date="2020-08" db="EMBL/GenBank/DDBJ databases">
        <title>Genomic Encyclopedia of Type Strains, Phase IV (KMG-IV): sequencing the most valuable type-strain genomes for metagenomic binning, comparative biology and taxonomic classification.</title>
        <authorList>
            <person name="Goeker M."/>
        </authorList>
    </citation>
    <scope>NUCLEOTIDE SEQUENCE [LARGE SCALE GENOMIC DNA]</scope>
    <source>
        <strain evidence="15 16">DSM 103526</strain>
    </source>
</reference>
<feature type="transmembrane region" description="Helical" evidence="13">
    <location>
        <begin position="88"/>
        <end position="115"/>
    </location>
</feature>
<evidence type="ECO:0000313" key="15">
    <source>
        <dbReference type="EMBL" id="MBB6218419.1"/>
    </source>
</evidence>
<evidence type="ECO:0000256" key="11">
    <source>
        <dbReference type="ARBA" id="ARBA00023049"/>
    </source>
</evidence>
<evidence type="ECO:0000256" key="4">
    <source>
        <dbReference type="ARBA" id="ARBA00022475"/>
    </source>
</evidence>
<comment type="caution">
    <text evidence="15">The sequence shown here is derived from an EMBL/GenBank/DDBJ whole genome shotgun (WGS) entry which is preliminary data.</text>
</comment>
<keyword evidence="4" id="KW-1003">Cell membrane</keyword>
<dbReference type="GO" id="GO:0008237">
    <property type="term" value="F:metallopeptidase activity"/>
    <property type="evidence" value="ECO:0007669"/>
    <property type="project" value="UniProtKB-KW"/>
</dbReference>
<feature type="domain" description="Peptidase M50" evidence="14">
    <location>
        <begin position="121"/>
        <end position="185"/>
    </location>
</feature>
<dbReference type="PANTHER" id="PTHR35864:SF1">
    <property type="entry name" value="ZINC METALLOPROTEASE YWHC-RELATED"/>
    <property type="match status" value="1"/>
</dbReference>
<keyword evidence="6 13" id="KW-0812">Transmembrane</keyword>
<evidence type="ECO:0000256" key="9">
    <source>
        <dbReference type="ARBA" id="ARBA00022833"/>
    </source>
</evidence>
<evidence type="ECO:0000256" key="1">
    <source>
        <dbReference type="ARBA" id="ARBA00001947"/>
    </source>
</evidence>
<dbReference type="InterPro" id="IPR052348">
    <property type="entry name" value="Metallopeptidase_M50B"/>
</dbReference>
<evidence type="ECO:0000313" key="16">
    <source>
        <dbReference type="Proteomes" id="UP000579281"/>
    </source>
</evidence>
<keyword evidence="9" id="KW-0862">Zinc</keyword>
<protein>
    <submittedName>
        <fullName evidence="15">Zn-dependent protease</fullName>
    </submittedName>
</protein>
<dbReference type="GO" id="GO:0046872">
    <property type="term" value="F:metal ion binding"/>
    <property type="evidence" value="ECO:0007669"/>
    <property type="project" value="UniProtKB-KW"/>
</dbReference>
<evidence type="ECO:0000256" key="5">
    <source>
        <dbReference type="ARBA" id="ARBA00022670"/>
    </source>
</evidence>
<evidence type="ECO:0000256" key="7">
    <source>
        <dbReference type="ARBA" id="ARBA00022723"/>
    </source>
</evidence>
<sequence>MMNFDIRDILLTIPGILIGFSFHEYAHAQVAVWLGDDTPKHQGRLTLSPMAHIDPIGFLMIVIARFGWAKPVEVNPFNFKNRRRDDILVSLAGPVMNLFLAVFFLLIMKAFTFVPSSMISDSLFNTIMEVFDNTVWMNIVLFVFNLLPVPPLDGSHILFGLLNLKEKPIYDQIHSAGRIILMMMIISRTTGNIIGPPIGMIYGQLVGMFF</sequence>
<dbReference type="Proteomes" id="UP000579281">
    <property type="component" value="Unassembled WGS sequence"/>
</dbReference>
<keyword evidence="5 15" id="KW-0645">Protease</keyword>
<feature type="transmembrane region" description="Helical" evidence="13">
    <location>
        <begin position="52"/>
        <end position="68"/>
    </location>
</feature>
<name>A0A841L7Q0_9FIRM</name>
<dbReference type="PANTHER" id="PTHR35864">
    <property type="entry name" value="ZINC METALLOPROTEASE MJ0611-RELATED"/>
    <property type="match status" value="1"/>
</dbReference>
<evidence type="ECO:0000259" key="14">
    <source>
        <dbReference type="Pfam" id="PF02163"/>
    </source>
</evidence>
<dbReference type="InterPro" id="IPR044537">
    <property type="entry name" value="Rip2-like"/>
</dbReference>
<dbReference type="GO" id="GO:0006508">
    <property type="term" value="P:proteolysis"/>
    <property type="evidence" value="ECO:0007669"/>
    <property type="project" value="UniProtKB-KW"/>
</dbReference>
<keyword evidence="11" id="KW-0482">Metalloprotease</keyword>
<evidence type="ECO:0000256" key="8">
    <source>
        <dbReference type="ARBA" id="ARBA00022801"/>
    </source>
</evidence>
<keyword evidence="7" id="KW-0479">Metal-binding</keyword>
<comment type="cofactor">
    <cofactor evidence="1">
        <name>Zn(2+)</name>
        <dbReference type="ChEBI" id="CHEBI:29105"/>
    </cofactor>
</comment>
<keyword evidence="10 13" id="KW-1133">Transmembrane helix</keyword>
<keyword evidence="16" id="KW-1185">Reference proteome</keyword>
<evidence type="ECO:0000256" key="13">
    <source>
        <dbReference type="SAM" id="Phobius"/>
    </source>
</evidence>
<dbReference type="EMBL" id="JACHEN010000038">
    <property type="protein sequence ID" value="MBB6218419.1"/>
    <property type="molecule type" value="Genomic_DNA"/>
</dbReference>
<dbReference type="AlphaFoldDB" id="A0A841L7Q0"/>
<feature type="transmembrane region" description="Helical" evidence="13">
    <location>
        <begin position="179"/>
        <end position="202"/>
    </location>
</feature>
<dbReference type="GO" id="GO:0005886">
    <property type="term" value="C:plasma membrane"/>
    <property type="evidence" value="ECO:0007669"/>
    <property type="project" value="UniProtKB-SubCell"/>
</dbReference>
<dbReference type="InterPro" id="IPR008915">
    <property type="entry name" value="Peptidase_M50"/>
</dbReference>
<comment type="subcellular location">
    <subcellularLocation>
        <location evidence="2">Cell membrane</location>
        <topology evidence="2">Multi-pass membrane protein</topology>
    </subcellularLocation>
</comment>
<evidence type="ECO:0000256" key="10">
    <source>
        <dbReference type="ARBA" id="ARBA00022989"/>
    </source>
</evidence>
<evidence type="ECO:0000256" key="6">
    <source>
        <dbReference type="ARBA" id="ARBA00022692"/>
    </source>
</evidence>
<gene>
    <name evidence="15" type="ORF">HNQ80_004583</name>
</gene>
<keyword evidence="8" id="KW-0378">Hydrolase</keyword>
<evidence type="ECO:0000256" key="12">
    <source>
        <dbReference type="ARBA" id="ARBA00023136"/>
    </source>
</evidence>
<evidence type="ECO:0000256" key="2">
    <source>
        <dbReference type="ARBA" id="ARBA00004651"/>
    </source>
</evidence>
<organism evidence="15 16">
    <name type="scientific">Anaerosolibacter carboniphilus</name>
    <dbReference type="NCBI Taxonomy" id="1417629"/>
    <lineage>
        <taxon>Bacteria</taxon>
        <taxon>Bacillati</taxon>
        <taxon>Bacillota</taxon>
        <taxon>Clostridia</taxon>
        <taxon>Peptostreptococcales</taxon>
        <taxon>Thermotaleaceae</taxon>
        <taxon>Anaerosolibacter</taxon>
    </lineage>
</organism>
<evidence type="ECO:0000256" key="3">
    <source>
        <dbReference type="ARBA" id="ARBA00007931"/>
    </source>
</evidence>
<dbReference type="Pfam" id="PF02163">
    <property type="entry name" value="Peptidase_M50"/>
    <property type="match status" value="1"/>
</dbReference>
<dbReference type="CDD" id="cd06158">
    <property type="entry name" value="S2P-M50_like_1"/>
    <property type="match status" value="1"/>
</dbReference>
<keyword evidence="12 13" id="KW-0472">Membrane</keyword>